<dbReference type="RefSeq" id="WP_165915462.1">
    <property type="nucleotide sequence ID" value="NZ_SMDF01000050.1"/>
</dbReference>
<accession>A0A4R4AU65</accession>
<name>A0A4R4AU65_BACTU</name>
<dbReference type="AlphaFoldDB" id="A0A4R4AU65"/>
<evidence type="ECO:0000313" key="1">
    <source>
        <dbReference type="EMBL" id="TCW43595.1"/>
    </source>
</evidence>
<reference evidence="1 2" key="1">
    <citation type="submission" date="2019-03" db="EMBL/GenBank/DDBJ databases">
        <title>Above-ground endophytic microbial communities from plants in different locations in the United States.</title>
        <authorList>
            <person name="Frank C."/>
        </authorList>
    </citation>
    <scope>NUCLEOTIDE SEQUENCE [LARGE SCALE GENOMIC DNA]</scope>
    <source>
        <strain evidence="1 2">LP_2_YM</strain>
    </source>
</reference>
<sequence length="52" mass="5978">MSTNKDLLKLFGSMPPKSKEISMEWKHIKQQAIQEAIQNKYNVSSKNQSTNP</sequence>
<dbReference type="Proteomes" id="UP000295285">
    <property type="component" value="Unassembled WGS sequence"/>
</dbReference>
<protein>
    <submittedName>
        <fullName evidence="1">Uncharacterized protein</fullName>
    </submittedName>
</protein>
<proteinExistence type="predicted"/>
<comment type="caution">
    <text evidence="1">The sequence shown here is derived from an EMBL/GenBank/DDBJ whole genome shotgun (WGS) entry which is preliminary data.</text>
</comment>
<dbReference type="EMBL" id="SMDG01000049">
    <property type="protein sequence ID" value="TCW43595.1"/>
    <property type="molecule type" value="Genomic_DNA"/>
</dbReference>
<evidence type="ECO:0000313" key="2">
    <source>
        <dbReference type="Proteomes" id="UP000295285"/>
    </source>
</evidence>
<gene>
    <name evidence="1" type="ORF">EC910_1496</name>
</gene>
<organism evidence="1 2">
    <name type="scientific">Bacillus thuringiensis</name>
    <dbReference type="NCBI Taxonomy" id="1428"/>
    <lineage>
        <taxon>Bacteria</taxon>
        <taxon>Bacillati</taxon>
        <taxon>Bacillota</taxon>
        <taxon>Bacilli</taxon>
        <taxon>Bacillales</taxon>
        <taxon>Bacillaceae</taxon>
        <taxon>Bacillus</taxon>
        <taxon>Bacillus cereus group</taxon>
    </lineage>
</organism>